<reference evidence="4 6" key="1">
    <citation type="submission" date="2020-01" db="EMBL/GenBank/DDBJ databases">
        <authorList>
            <person name="Mishra B."/>
        </authorList>
    </citation>
    <scope>NUCLEOTIDE SEQUENCE [LARGE SCALE GENOMIC DNA]</scope>
</reference>
<evidence type="ECO:0000313" key="3">
    <source>
        <dbReference type="EMBL" id="CAA7035620.1"/>
    </source>
</evidence>
<dbReference type="EMBL" id="CACVBM020000910">
    <property type="protein sequence ID" value="CAA7024628.1"/>
    <property type="molecule type" value="Genomic_DNA"/>
</dbReference>
<evidence type="ECO:0000256" key="1">
    <source>
        <dbReference type="SAM" id="MobiDB-lite"/>
    </source>
</evidence>
<evidence type="ECO:0000313" key="2">
    <source>
        <dbReference type="EMBL" id="CAA7024628.1"/>
    </source>
</evidence>
<evidence type="ECO:0000313" key="5">
    <source>
        <dbReference type="EMBL" id="CAA7057389.1"/>
    </source>
</evidence>
<proteinExistence type="predicted"/>
<dbReference type="EMBL" id="CACVBM020001686">
    <property type="protein sequence ID" value="CAA7057389.1"/>
    <property type="molecule type" value="Genomic_DNA"/>
</dbReference>
<dbReference type="EMBL" id="CACVBM020001227">
    <property type="protein sequence ID" value="CAA7040275.1"/>
    <property type="molecule type" value="Genomic_DNA"/>
</dbReference>
<gene>
    <name evidence="2" type="ORF">MERR_LOCUS11863</name>
    <name evidence="3" type="ORF">MERR_LOCUS22855</name>
    <name evidence="4" type="ORF">MERR_LOCUS27510</name>
    <name evidence="5" type="ORF">MERR_LOCUS44625</name>
</gene>
<name>A0A6D2JKM8_9BRAS</name>
<dbReference type="Proteomes" id="UP000467841">
    <property type="component" value="Unassembled WGS sequence"/>
</dbReference>
<evidence type="ECO:0000313" key="4">
    <source>
        <dbReference type="EMBL" id="CAA7040275.1"/>
    </source>
</evidence>
<dbReference type="EMBL" id="CACVBM020001161">
    <property type="protein sequence ID" value="CAA7035620.1"/>
    <property type="molecule type" value="Genomic_DNA"/>
</dbReference>
<sequence length="151" mass="16068">MRSSFEEANCATSAYDFPAPFIDLDQAPVRRGGSTLQIPDTGSSALNSRRRLTQCQLEKQQGKALVGDMPGLVLVLLETILTNSRTRPLTMPASHQDALAPVETPSRLSFSSGKKRPQTPACNPPPASAIPSGMRIASRSSPSSFNSGLLS</sequence>
<feature type="region of interest" description="Disordered" evidence="1">
    <location>
        <begin position="85"/>
        <end position="151"/>
    </location>
</feature>
<dbReference type="AlphaFoldDB" id="A0A6D2JKM8"/>
<organism evidence="4 6">
    <name type="scientific">Microthlaspi erraticum</name>
    <dbReference type="NCBI Taxonomy" id="1685480"/>
    <lineage>
        <taxon>Eukaryota</taxon>
        <taxon>Viridiplantae</taxon>
        <taxon>Streptophyta</taxon>
        <taxon>Embryophyta</taxon>
        <taxon>Tracheophyta</taxon>
        <taxon>Spermatophyta</taxon>
        <taxon>Magnoliopsida</taxon>
        <taxon>eudicotyledons</taxon>
        <taxon>Gunneridae</taxon>
        <taxon>Pentapetalae</taxon>
        <taxon>rosids</taxon>
        <taxon>malvids</taxon>
        <taxon>Brassicales</taxon>
        <taxon>Brassicaceae</taxon>
        <taxon>Coluteocarpeae</taxon>
        <taxon>Microthlaspi</taxon>
    </lineage>
</organism>
<accession>A0A6D2JKM8</accession>
<protein>
    <submittedName>
        <fullName evidence="4">Uncharacterized protein</fullName>
    </submittedName>
</protein>
<keyword evidence="6" id="KW-1185">Reference proteome</keyword>
<feature type="compositionally biased region" description="Low complexity" evidence="1">
    <location>
        <begin position="132"/>
        <end position="151"/>
    </location>
</feature>
<evidence type="ECO:0000313" key="6">
    <source>
        <dbReference type="Proteomes" id="UP000467841"/>
    </source>
</evidence>